<dbReference type="PROSITE" id="PS00092">
    <property type="entry name" value="N6_MTASE"/>
    <property type="match status" value="1"/>
</dbReference>
<dbReference type="PANTHER" id="PTHR13370:SF16">
    <property type="entry name" value="SITE-SPECIFIC DNA-METHYLTRANSFERASE (ADENINE-SPECIFIC)"/>
    <property type="match status" value="1"/>
</dbReference>
<dbReference type="Gene3D" id="3.40.50.150">
    <property type="entry name" value="Vaccinia Virus protein VP39"/>
    <property type="match status" value="1"/>
</dbReference>
<dbReference type="InterPro" id="IPR029063">
    <property type="entry name" value="SAM-dependent_MTases_sf"/>
</dbReference>
<comment type="similarity">
    <text evidence="1">Belongs to the N(4)/N(6)-methyltransferase family.</text>
</comment>
<evidence type="ECO:0000256" key="1">
    <source>
        <dbReference type="ARBA" id="ARBA00006594"/>
    </source>
</evidence>
<dbReference type="EMBL" id="AWQS01000081">
    <property type="protein sequence ID" value="EWT05863.1"/>
    <property type="molecule type" value="Genomic_DNA"/>
</dbReference>
<evidence type="ECO:0000259" key="6">
    <source>
        <dbReference type="Pfam" id="PF01555"/>
    </source>
</evidence>
<evidence type="ECO:0000313" key="7">
    <source>
        <dbReference type="EMBL" id="EWT05863.1"/>
    </source>
</evidence>
<keyword evidence="3" id="KW-0808">Transferase</keyword>
<dbReference type="GO" id="GO:0032259">
    <property type="term" value="P:methylation"/>
    <property type="evidence" value="ECO:0007669"/>
    <property type="project" value="UniProtKB-KW"/>
</dbReference>
<evidence type="ECO:0000256" key="2">
    <source>
        <dbReference type="ARBA" id="ARBA00022603"/>
    </source>
</evidence>
<dbReference type="SUPFAM" id="SSF53335">
    <property type="entry name" value="S-adenosyl-L-methionine-dependent methyltransferases"/>
    <property type="match status" value="1"/>
</dbReference>
<dbReference type="InterPro" id="IPR002295">
    <property type="entry name" value="N4/N6-MTase_EcoPI_Mod-like"/>
</dbReference>
<gene>
    <name evidence="7" type="ORF">N864_01500</name>
</gene>
<proteinExistence type="inferred from homology"/>
<evidence type="ECO:0000256" key="3">
    <source>
        <dbReference type="ARBA" id="ARBA00022679"/>
    </source>
</evidence>
<evidence type="ECO:0000256" key="5">
    <source>
        <dbReference type="SAM" id="MobiDB-lite"/>
    </source>
</evidence>
<feature type="compositionally biased region" description="Basic residues" evidence="5">
    <location>
        <begin position="1"/>
        <end position="13"/>
    </location>
</feature>
<feature type="domain" description="DNA methylase N-4/N-6" evidence="6">
    <location>
        <begin position="171"/>
        <end position="504"/>
    </location>
</feature>
<dbReference type="PRINTS" id="PR00506">
    <property type="entry name" value="D21N6MTFRASE"/>
</dbReference>
<reference evidence="8" key="1">
    <citation type="submission" date="2013-08" db="EMBL/GenBank/DDBJ databases">
        <title>Intrasporangium oryzae NRRL B-24470.</title>
        <authorList>
            <person name="Liu H."/>
            <person name="Wang G."/>
        </authorList>
    </citation>
    <scope>NUCLEOTIDE SEQUENCE [LARGE SCALE GENOMIC DNA]</scope>
    <source>
        <strain evidence="8">Q5-1</strain>
    </source>
</reference>
<accession>W9GM01</accession>
<dbReference type="InterPro" id="IPR002941">
    <property type="entry name" value="DNA_methylase_N4/N6"/>
</dbReference>
<dbReference type="PATRIC" id="fig|584657.3.peg.2239"/>
<name>W9GM01_9MICO</name>
<dbReference type="PANTHER" id="PTHR13370">
    <property type="entry name" value="RNA METHYLASE-RELATED"/>
    <property type="match status" value="1"/>
</dbReference>
<dbReference type="GO" id="GO:0008170">
    <property type="term" value="F:N-methyltransferase activity"/>
    <property type="evidence" value="ECO:0007669"/>
    <property type="project" value="InterPro"/>
</dbReference>
<dbReference type="GO" id="GO:0005737">
    <property type="term" value="C:cytoplasm"/>
    <property type="evidence" value="ECO:0007669"/>
    <property type="project" value="TreeGrafter"/>
</dbReference>
<keyword evidence="8" id="KW-1185">Reference proteome</keyword>
<dbReference type="GO" id="GO:0003677">
    <property type="term" value="F:DNA binding"/>
    <property type="evidence" value="ECO:0007669"/>
    <property type="project" value="InterPro"/>
</dbReference>
<dbReference type="AlphaFoldDB" id="W9GM01"/>
<keyword evidence="2 7" id="KW-0489">Methyltransferase</keyword>
<comment type="caution">
    <text evidence="7">The sequence shown here is derived from an EMBL/GenBank/DDBJ whole genome shotgun (WGS) entry which is preliminary data.</text>
</comment>
<protein>
    <submittedName>
        <fullName evidence="7">DNA methylase</fullName>
    </submittedName>
</protein>
<feature type="compositionally biased region" description="Basic and acidic residues" evidence="5">
    <location>
        <begin position="336"/>
        <end position="348"/>
    </location>
</feature>
<dbReference type="OrthoDB" id="9773060at2"/>
<feature type="region of interest" description="Disordered" evidence="5">
    <location>
        <begin position="336"/>
        <end position="369"/>
    </location>
</feature>
<organism evidence="7 8">
    <name type="scientific">Intrasporangium chromatireducens Q5-1</name>
    <dbReference type="NCBI Taxonomy" id="584657"/>
    <lineage>
        <taxon>Bacteria</taxon>
        <taxon>Bacillati</taxon>
        <taxon>Actinomycetota</taxon>
        <taxon>Actinomycetes</taxon>
        <taxon>Micrococcales</taxon>
        <taxon>Intrasporangiaceae</taxon>
        <taxon>Intrasporangium</taxon>
    </lineage>
</organism>
<evidence type="ECO:0000313" key="8">
    <source>
        <dbReference type="Proteomes" id="UP000019494"/>
    </source>
</evidence>
<feature type="region of interest" description="Disordered" evidence="5">
    <location>
        <begin position="615"/>
        <end position="644"/>
    </location>
</feature>
<dbReference type="InterPro" id="IPR002052">
    <property type="entry name" value="DNA_methylase_N6_adenine_CS"/>
</dbReference>
<evidence type="ECO:0000256" key="4">
    <source>
        <dbReference type="ARBA" id="ARBA00022691"/>
    </source>
</evidence>
<keyword evidence="4" id="KW-0949">S-adenosyl-L-methionine</keyword>
<feature type="region of interest" description="Disordered" evidence="5">
    <location>
        <begin position="1"/>
        <end position="21"/>
    </location>
</feature>
<dbReference type="Pfam" id="PF01555">
    <property type="entry name" value="N6_N4_Mtase"/>
    <property type="match status" value="1"/>
</dbReference>
<dbReference type="Proteomes" id="UP000019494">
    <property type="component" value="Unassembled WGS sequence"/>
</dbReference>
<sequence length="936" mass="103609">MARKPAAKRRRASAVRPTGPVPITAINHGDKRTNLPTADAQEFITPEVERARHLIVDRDPTLDPQLVWRGKYGDETAAAIEGASELVADAPPIYIQEKIDPRVLVENLRKTAKAHESEPEFTLFDTFDGLDELDLVDFYHHDANWSNRMILGDSLQVLASLGEREDLRGKVQMIYIDPPYGIKFGSNWQASARKRDVKDGKLEDAARDAEQIKAFRDTWELGIHSYLSYLRDRLLAARDLLTESGSCFVQIGDENVHLVRSLMDEVFGADNFCSMISFKTTSGAGSFAGGTNVLPAVNNFVIWYAKAMNQVKYRTLYQFKSYTEQGTAYTNVELADGTRRRLTQDEQTGRQPPPGRVFRRDQTTSQTTRVGQTTVFPVTIAEGTFRPQKGGWKTNVQGMERLKNAGRLTGAMNTLYYIRYFDDFPVLSYTNFWDDTTTAGFGDPKIYVVQTNTKVIERCILMCTDPGDLVLDPTCGSGTTAYVAEHWGRRWITIDTSRVALALARQRIMGARYPFYLLADSDKGRAKASEASETALPPVRTTNDIRHGFVYERVQHITLKSIANNPDIHEGMSRDEIDAAIKKHADFELLYDRPYEDKSTVRVAGPFTVESLSPHRSLAFAGGPDPANRESISEQEGAEQPDAPSFEQSILDNLAKAGVQNGRRGERIEFDSVDPYAGTYIQAVGTRRADSGSEPSGIPLRVGIAIGPQYGTVSQRFARDAVKEAIEAKDIDLLCVLGFAFDATTGEVTEQDGVTVDTSSDGFAQVEGERSFGRIKLLFVRMNVDLLMGQDLKKTGAGNLFTVFGEPDISVRADAGDGDEVVVELHGVDVYDPTTGEVRSNDTGQIALWMIDTNYNGDSFFVRHCYFTGGGDPYKRLKTALKAEIDAAAWASLNSTVSRPFQRPESGHIAVKVINDYGDEVMKVFKIAPSNPGGGQ</sequence>